<dbReference type="EMBL" id="CP058998">
    <property type="protein sequence ID" value="QLJ52258.1"/>
    <property type="molecule type" value="Genomic_DNA"/>
</dbReference>
<protein>
    <submittedName>
        <fullName evidence="1">Uncharacterized protein</fullName>
    </submittedName>
</protein>
<organism evidence="1 2">
    <name type="scientific">Fermentimicrarchaeum limneticum</name>
    <dbReference type="NCBI Taxonomy" id="2795018"/>
    <lineage>
        <taxon>Archaea</taxon>
        <taxon>Candidatus Micrarchaeota</taxon>
        <taxon>Candidatus Fermentimicrarchaeales</taxon>
        <taxon>Candidatus Fermentimicrarchaeaceae</taxon>
        <taxon>Candidatus Fermentimicrarchaeum</taxon>
    </lineage>
</organism>
<accession>A0A7D6BLF1</accession>
<reference evidence="2" key="1">
    <citation type="submission" date="2020-07" db="EMBL/GenBank/DDBJ databases">
        <title>Metabolic diversity and evolutionary history of the archaeal phylum ###Micrarchaeota### uncovered from a freshwater lake metagenome.</title>
        <authorList>
            <person name="Kadnikov V.V."/>
            <person name="Savvichev A.S."/>
            <person name="Mardanov A.V."/>
            <person name="Beletsky A.V."/>
            <person name="Chupakov A.V."/>
            <person name="Kokryatskaya N.M."/>
            <person name="Pimenov N.V."/>
            <person name="Ravin N.V."/>
        </authorList>
    </citation>
    <scope>NUCLEOTIDE SEQUENCE [LARGE SCALE GENOMIC DNA]</scope>
</reference>
<dbReference type="AlphaFoldDB" id="A0A7D6BLF1"/>
<evidence type="ECO:0000313" key="1">
    <source>
        <dbReference type="EMBL" id="QLJ52258.1"/>
    </source>
</evidence>
<name>A0A7D6BLF1_FERL1</name>
<gene>
    <name evidence="1" type="ORF">Sv326_0083</name>
</gene>
<sequence length="37" mass="4548">MQNFNEAEPLCKPEDKTELKRSKYGYEEKQHPYQERC</sequence>
<dbReference type="KEGG" id="flt:Sv326_0083"/>
<proteinExistence type="predicted"/>
<evidence type="ECO:0000313" key="2">
    <source>
        <dbReference type="Proteomes" id="UP000510821"/>
    </source>
</evidence>
<dbReference type="Proteomes" id="UP000510821">
    <property type="component" value="Chromosome"/>
</dbReference>